<reference evidence="3 4" key="1">
    <citation type="submission" date="2024-05" db="EMBL/GenBank/DDBJ databases">
        <title>Roseateles sp. 2.12 16S ribosomal RNA gene Genome sequencing and assembly.</title>
        <authorList>
            <person name="Woo H."/>
        </authorList>
    </citation>
    <scope>NUCLEOTIDE SEQUENCE [LARGE SCALE GENOMIC DNA]</scope>
    <source>
        <strain evidence="3 4">2.12</strain>
    </source>
</reference>
<keyword evidence="2" id="KW-0349">Heme</keyword>
<dbReference type="Proteomes" id="UP001462640">
    <property type="component" value="Unassembled WGS sequence"/>
</dbReference>
<evidence type="ECO:0000313" key="4">
    <source>
        <dbReference type="Proteomes" id="UP001462640"/>
    </source>
</evidence>
<keyword evidence="4" id="KW-1185">Reference proteome</keyword>
<dbReference type="PROSITE" id="PS00086">
    <property type="entry name" value="CYTOCHROME_P450"/>
    <property type="match status" value="1"/>
</dbReference>
<evidence type="ECO:0000313" key="3">
    <source>
        <dbReference type="EMBL" id="MEO3715083.1"/>
    </source>
</evidence>
<sequence>MIDETVHDTVHYDPRSKEVLESPFAAYAELREKCPIHRYDGMDPTFYSVTRYTDVREVLNDVDTWSSAKGTTLMHLGHPVGVLSDPPEHTEFRKLFQSRLLPKALAHHAKHVEEVVHQLLDRLQQSDEGDLYEDYASLLPLTVICQLLGLPSDLETVQHLRGITDDLVASGFGGGNPKRSDWLERYTELARFFNVHIQQRREIARQAGIEKLSMEHVGTVLPDDLTSLFVCATYQGEYLRDSEIQFTLYGLLLGGSKATSGLISNLFMRLLEEPSRWEQVKANPDLIDIAIEESLRMDAPTLGMWRTSTCPVTMHGVEIPENAKLMVLYGSANHDASVFSDPETFRLDRSMDELRKHVAFGFGPHFCAGAHLARMEARMTLVEVIRRMPKLRMNGTPERLTTTFSFWGRKKLPVAWG</sequence>
<keyword evidence="2" id="KW-0408">Iron</keyword>
<accession>A0ABV0GJ06</accession>
<dbReference type="SUPFAM" id="SSF48264">
    <property type="entry name" value="Cytochrome P450"/>
    <property type="match status" value="1"/>
</dbReference>
<dbReference type="RefSeq" id="WP_347612338.1">
    <property type="nucleotide sequence ID" value="NZ_JBDPZC010000011.1"/>
</dbReference>
<dbReference type="EMBL" id="JBDPZC010000011">
    <property type="protein sequence ID" value="MEO3715083.1"/>
    <property type="molecule type" value="Genomic_DNA"/>
</dbReference>
<gene>
    <name evidence="3" type="ORF">ABDJ40_20135</name>
</gene>
<protein>
    <submittedName>
        <fullName evidence="3">Cytochrome P450</fullName>
    </submittedName>
</protein>
<evidence type="ECO:0000256" key="2">
    <source>
        <dbReference type="RuleBase" id="RU000461"/>
    </source>
</evidence>
<evidence type="ECO:0000256" key="1">
    <source>
        <dbReference type="ARBA" id="ARBA00010617"/>
    </source>
</evidence>
<dbReference type="PRINTS" id="PR00359">
    <property type="entry name" value="BP450"/>
</dbReference>
<dbReference type="InterPro" id="IPR001128">
    <property type="entry name" value="Cyt_P450"/>
</dbReference>
<keyword evidence="2" id="KW-0503">Monooxygenase</keyword>
<proteinExistence type="inferred from homology"/>
<dbReference type="InterPro" id="IPR002397">
    <property type="entry name" value="Cyt_P450_B"/>
</dbReference>
<organism evidence="3 4">
    <name type="scientific">Roseateles flavus</name>
    <dbReference type="NCBI Taxonomy" id="3149041"/>
    <lineage>
        <taxon>Bacteria</taxon>
        <taxon>Pseudomonadati</taxon>
        <taxon>Pseudomonadota</taxon>
        <taxon>Betaproteobacteria</taxon>
        <taxon>Burkholderiales</taxon>
        <taxon>Sphaerotilaceae</taxon>
        <taxon>Roseateles</taxon>
    </lineage>
</organism>
<dbReference type="InterPro" id="IPR036396">
    <property type="entry name" value="Cyt_P450_sf"/>
</dbReference>
<keyword evidence="2" id="KW-0560">Oxidoreductase</keyword>
<comment type="similarity">
    <text evidence="1 2">Belongs to the cytochrome P450 family.</text>
</comment>
<keyword evidence="2" id="KW-0479">Metal-binding</keyword>
<dbReference type="InterPro" id="IPR017972">
    <property type="entry name" value="Cyt_P450_CS"/>
</dbReference>
<dbReference type="Pfam" id="PF00067">
    <property type="entry name" value="p450"/>
    <property type="match status" value="1"/>
</dbReference>
<name>A0ABV0GJ06_9BURK</name>
<comment type="caution">
    <text evidence="3">The sequence shown here is derived from an EMBL/GenBank/DDBJ whole genome shotgun (WGS) entry which is preliminary data.</text>
</comment>
<dbReference type="PANTHER" id="PTHR46696">
    <property type="entry name" value="P450, PUTATIVE (EUROFUNG)-RELATED"/>
    <property type="match status" value="1"/>
</dbReference>
<dbReference type="PANTHER" id="PTHR46696:SF4">
    <property type="entry name" value="BIOTIN BIOSYNTHESIS CYTOCHROME P450"/>
    <property type="match status" value="1"/>
</dbReference>
<dbReference type="Gene3D" id="1.10.630.10">
    <property type="entry name" value="Cytochrome P450"/>
    <property type="match status" value="1"/>
</dbReference>